<dbReference type="Pfam" id="PF04075">
    <property type="entry name" value="F420H2_quin_red"/>
    <property type="match status" value="1"/>
</dbReference>
<reference evidence="3" key="1">
    <citation type="submission" date="2020-12" db="EMBL/GenBank/DDBJ databases">
        <title>Genomic characterization of non-nitrogen-fixing Frankia strains.</title>
        <authorList>
            <person name="Carlos-Shanley C."/>
            <person name="Guerra T."/>
            <person name="Hahn D."/>
        </authorList>
    </citation>
    <scope>NUCLEOTIDE SEQUENCE</scope>
    <source>
        <strain evidence="3">CN6</strain>
    </source>
</reference>
<dbReference type="Proteomes" id="UP000604475">
    <property type="component" value="Unassembled WGS sequence"/>
</dbReference>
<dbReference type="PANTHER" id="PTHR39428">
    <property type="entry name" value="F420H(2)-DEPENDENT QUINONE REDUCTASE RV1261C"/>
    <property type="match status" value="1"/>
</dbReference>
<dbReference type="InterPro" id="IPR004378">
    <property type="entry name" value="F420H2_quin_Rdtase"/>
</dbReference>
<evidence type="ECO:0000256" key="1">
    <source>
        <dbReference type="ARBA" id="ARBA00008710"/>
    </source>
</evidence>
<dbReference type="NCBIfam" id="TIGR00026">
    <property type="entry name" value="hi_GC_TIGR00026"/>
    <property type="match status" value="1"/>
</dbReference>
<comment type="catalytic activity">
    <reaction evidence="2">
        <text>oxidized coenzyme F420-(gamma-L-Glu)(n) + a quinol + H(+) = reduced coenzyme F420-(gamma-L-Glu)(n) + a quinone</text>
        <dbReference type="Rhea" id="RHEA:39663"/>
        <dbReference type="Rhea" id="RHEA-COMP:12939"/>
        <dbReference type="Rhea" id="RHEA-COMP:14378"/>
        <dbReference type="ChEBI" id="CHEBI:15378"/>
        <dbReference type="ChEBI" id="CHEBI:24646"/>
        <dbReference type="ChEBI" id="CHEBI:132124"/>
        <dbReference type="ChEBI" id="CHEBI:133980"/>
        <dbReference type="ChEBI" id="CHEBI:139511"/>
    </reaction>
</comment>
<evidence type="ECO:0000256" key="2">
    <source>
        <dbReference type="ARBA" id="ARBA00049106"/>
    </source>
</evidence>
<comment type="similarity">
    <text evidence="1">Belongs to the F420H(2)-dependent quinone reductase family.</text>
</comment>
<dbReference type="GO" id="GO:0016491">
    <property type="term" value="F:oxidoreductase activity"/>
    <property type="evidence" value="ECO:0007669"/>
    <property type="project" value="InterPro"/>
</dbReference>
<dbReference type="GO" id="GO:0070967">
    <property type="term" value="F:coenzyme F420 binding"/>
    <property type="evidence" value="ECO:0007669"/>
    <property type="project" value="TreeGrafter"/>
</dbReference>
<dbReference type="RefSeq" id="WP_202999786.1">
    <property type="nucleotide sequence ID" value="NZ_JADWYU010000130.1"/>
</dbReference>
<protein>
    <submittedName>
        <fullName evidence="3">Nitroreductase family deazaflavin-dependent oxidoreductase</fullName>
    </submittedName>
</protein>
<name>A0A937RFD6_9ACTN</name>
<organism evidence="3 4">
    <name type="scientific">Frankia nepalensis</name>
    <dbReference type="NCBI Taxonomy" id="1836974"/>
    <lineage>
        <taxon>Bacteria</taxon>
        <taxon>Bacillati</taxon>
        <taxon>Actinomycetota</taxon>
        <taxon>Actinomycetes</taxon>
        <taxon>Frankiales</taxon>
        <taxon>Frankiaceae</taxon>
        <taxon>Frankia</taxon>
    </lineage>
</organism>
<sequence>MAAFEAEYEPSSWEVIAQEVERYERTNGAEPSDLVGKNWIILWTLGVKSAKVRKTPLVRVADGEGRYAVIGSQGGAPTNPHWVHNIRANHVARLQDGDVLLDYSVREVQGDEKATWWGRAVEVWPDFDKYQAATERTIPLFVLEPAS</sequence>
<dbReference type="InterPro" id="IPR012349">
    <property type="entry name" value="Split_barrel_FMN-bd"/>
</dbReference>
<accession>A0A937RFD6</accession>
<dbReference type="Gene3D" id="2.30.110.10">
    <property type="entry name" value="Electron Transport, Fmn-binding Protein, Chain A"/>
    <property type="match status" value="1"/>
</dbReference>
<evidence type="ECO:0000313" key="3">
    <source>
        <dbReference type="EMBL" id="MBL7627844.1"/>
    </source>
</evidence>
<proteinExistence type="inferred from homology"/>
<gene>
    <name evidence="3" type="ORF">I7412_11805</name>
</gene>
<dbReference type="EMBL" id="JAEACQ010000164">
    <property type="protein sequence ID" value="MBL7627844.1"/>
    <property type="molecule type" value="Genomic_DNA"/>
</dbReference>
<keyword evidence="4" id="KW-1185">Reference proteome</keyword>
<evidence type="ECO:0000313" key="4">
    <source>
        <dbReference type="Proteomes" id="UP000604475"/>
    </source>
</evidence>
<dbReference type="AlphaFoldDB" id="A0A937RFD6"/>
<dbReference type="PANTHER" id="PTHR39428:SF3">
    <property type="entry name" value="DEAZAFLAVIN-DEPENDENT NITROREDUCTASE"/>
    <property type="match status" value="1"/>
</dbReference>
<dbReference type="GO" id="GO:0005886">
    <property type="term" value="C:plasma membrane"/>
    <property type="evidence" value="ECO:0007669"/>
    <property type="project" value="TreeGrafter"/>
</dbReference>
<comment type="caution">
    <text evidence="3">The sequence shown here is derived from an EMBL/GenBank/DDBJ whole genome shotgun (WGS) entry which is preliminary data.</text>
</comment>